<evidence type="ECO:0000313" key="2">
    <source>
        <dbReference type="Proteomes" id="UP001526337"/>
    </source>
</evidence>
<organism evidence="1 2">
    <name type="scientific">Gluconacetobacter entanii</name>
    <dbReference type="NCBI Taxonomy" id="108528"/>
    <lineage>
        <taxon>Bacteria</taxon>
        <taxon>Pseudomonadati</taxon>
        <taxon>Pseudomonadota</taxon>
        <taxon>Alphaproteobacteria</taxon>
        <taxon>Acetobacterales</taxon>
        <taxon>Acetobacteraceae</taxon>
        <taxon>Gluconacetobacter</taxon>
    </lineage>
</organism>
<reference evidence="1 2" key="1">
    <citation type="submission" date="2022-07" db="EMBL/GenBank/DDBJ databases">
        <title>Genome stability of Gluconacetobacter entanii AV429.</title>
        <authorList>
            <person name="Trcek J."/>
            <person name="Cepec E."/>
        </authorList>
    </citation>
    <scope>NUCLEOTIDE SEQUENCE [LARGE SCALE GENOMIC DNA]</scope>
    <source>
        <strain evidence="1 2">AV429_2022</strain>
    </source>
</reference>
<dbReference type="RefSeq" id="WP_087608984.1">
    <property type="nucleotide sequence ID" value="NZ_JABJWD010000087.1"/>
</dbReference>
<comment type="caution">
    <text evidence="1">The sequence shown here is derived from an EMBL/GenBank/DDBJ whole genome shotgun (WGS) entry which is preliminary data.</text>
</comment>
<evidence type="ECO:0000313" key="1">
    <source>
        <dbReference type="EMBL" id="MCW4589771.1"/>
    </source>
</evidence>
<sequence>MNLNAVTDSQSSYIRTVEHGFFNRTTRTSSERSTDQVGSMVAANDNVTVVSDKDMSVAGSVAGGGNLTLQAGCRTSTGLELRDTRNGTPS</sequence>
<gene>
    <name evidence="1" type="ORF">NO263_04155</name>
</gene>
<proteinExistence type="predicted"/>
<keyword evidence="2" id="KW-1185">Reference proteome</keyword>
<accession>A0ABT3K2W8</accession>
<dbReference type="Proteomes" id="UP001526337">
    <property type="component" value="Unassembled WGS sequence"/>
</dbReference>
<dbReference type="Pfam" id="PF13332">
    <property type="entry name" value="Fil_haemagg_2"/>
    <property type="match status" value="1"/>
</dbReference>
<protein>
    <submittedName>
        <fullName evidence="1">Hemagglutinin repeat-containing protein</fullName>
    </submittedName>
</protein>
<dbReference type="EMBL" id="JANGSQ010000088">
    <property type="protein sequence ID" value="MCW4589771.1"/>
    <property type="molecule type" value="Genomic_DNA"/>
</dbReference>
<name>A0ABT3K2W8_9PROT</name>
<dbReference type="InterPro" id="IPR025157">
    <property type="entry name" value="Hemagglutinin_rpt"/>
</dbReference>